<gene>
    <name evidence="2" type="ORF">ASPCADRAFT_206109</name>
</gene>
<feature type="region of interest" description="Disordered" evidence="1">
    <location>
        <begin position="1"/>
        <end position="40"/>
    </location>
</feature>
<keyword evidence="3" id="KW-1185">Reference proteome</keyword>
<evidence type="ECO:0000313" key="3">
    <source>
        <dbReference type="Proteomes" id="UP000188318"/>
    </source>
</evidence>
<sequence length="57" mass="5895">MAKRKPWAQPLGGHLLHGSSSSFASRPPGQTHPNGALTPASLDSLASLQARGFRAAC</sequence>
<dbReference type="EMBL" id="KV907497">
    <property type="protein sequence ID" value="OOF97291.1"/>
    <property type="molecule type" value="Genomic_DNA"/>
</dbReference>
<reference evidence="3" key="1">
    <citation type="journal article" date="2017" name="Genome Biol.">
        <title>Comparative genomics reveals high biological diversity and specific adaptations in the industrially and medically important fungal genus Aspergillus.</title>
        <authorList>
            <person name="de Vries R.P."/>
            <person name="Riley R."/>
            <person name="Wiebenga A."/>
            <person name="Aguilar-Osorio G."/>
            <person name="Amillis S."/>
            <person name="Uchima C.A."/>
            <person name="Anderluh G."/>
            <person name="Asadollahi M."/>
            <person name="Askin M."/>
            <person name="Barry K."/>
            <person name="Battaglia E."/>
            <person name="Bayram O."/>
            <person name="Benocci T."/>
            <person name="Braus-Stromeyer S.A."/>
            <person name="Caldana C."/>
            <person name="Canovas D."/>
            <person name="Cerqueira G.C."/>
            <person name="Chen F."/>
            <person name="Chen W."/>
            <person name="Choi C."/>
            <person name="Clum A."/>
            <person name="Dos Santos R.A."/>
            <person name="Damasio A.R."/>
            <person name="Diallinas G."/>
            <person name="Emri T."/>
            <person name="Fekete E."/>
            <person name="Flipphi M."/>
            <person name="Freyberg S."/>
            <person name="Gallo A."/>
            <person name="Gournas C."/>
            <person name="Habgood R."/>
            <person name="Hainaut M."/>
            <person name="Harispe M.L."/>
            <person name="Henrissat B."/>
            <person name="Hilden K.S."/>
            <person name="Hope R."/>
            <person name="Hossain A."/>
            <person name="Karabika E."/>
            <person name="Karaffa L."/>
            <person name="Karanyi Z."/>
            <person name="Krasevec N."/>
            <person name="Kuo A."/>
            <person name="Kusch H."/>
            <person name="LaButti K."/>
            <person name="Lagendijk E.L."/>
            <person name="Lapidus A."/>
            <person name="Levasseur A."/>
            <person name="Lindquist E."/>
            <person name="Lipzen A."/>
            <person name="Logrieco A.F."/>
            <person name="MacCabe A."/>
            <person name="Maekelae M.R."/>
            <person name="Malavazi I."/>
            <person name="Melin P."/>
            <person name="Meyer V."/>
            <person name="Mielnichuk N."/>
            <person name="Miskei M."/>
            <person name="Molnar A.P."/>
            <person name="Mule G."/>
            <person name="Ngan C.Y."/>
            <person name="Orejas M."/>
            <person name="Orosz E."/>
            <person name="Ouedraogo J.P."/>
            <person name="Overkamp K.M."/>
            <person name="Park H.-S."/>
            <person name="Perrone G."/>
            <person name="Piumi F."/>
            <person name="Punt P.J."/>
            <person name="Ram A.F."/>
            <person name="Ramon A."/>
            <person name="Rauscher S."/>
            <person name="Record E."/>
            <person name="Riano-Pachon D.M."/>
            <person name="Robert V."/>
            <person name="Roehrig J."/>
            <person name="Ruller R."/>
            <person name="Salamov A."/>
            <person name="Salih N.S."/>
            <person name="Samson R.A."/>
            <person name="Sandor E."/>
            <person name="Sanguinetti M."/>
            <person name="Schuetze T."/>
            <person name="Sepcic K."/>
            <person name="Shelest E."/>
            <person name="Sherlock G."/>
            <person name="Sophianopoulou V."/>
            <person name="Squina F.M."/>
            <person name="Sun H."/>
            <person name="Susca A."/>
            <person name="Todd R.B."/>
            <person name="Tsang A."/>
            <person name="Unkles S.E."/>
            <person name="van de Wiele N."/>
            <person name="van Rossen-Uffink D."/>
            <person name="Oliveira J.V."/>
            <person name="Vesth T.C."/>
            <person name="Visser J."/>
            <person name="Yu J.-H."/>
            <person name="Zhou M."/>
            <person name="Andersen M.R."/>
            <person name="Archer D.B."/>
            <person name="Baker S.E."/>
            <person name="Benoit I."/>
            <person name="Brakhage A.A."/>
            <person name="Braus G.H."/>
            <person name="Fischer R."/>
            <person name="Frisvad J.C."/>
            <person name="Goldman G.H."/>
            <person name="Houbraken J."/>
            <person name="Oakley B."/>
            <person name="Pocsi I."/>
            <person name="Scazzocchio C."/>
            <person name="Seiboth B."/>
            <person name="vanKuyk P.A."/>
            <person name="Wortman J."/>
            <person name="Dyer P.S."/>
            <person name="Grigoriev I.V."/>
        </authorList>
    </citation>
    <scope>NUCLEOTIDE SEQUENCE [LARGE SCALE GENOMIC DNA]</scope>
    <source>
        <strain evidence="3">ITEM 5010</strain>
    </source>
</reference>
<accession>A0A1R3RS33</accession>
<protein>
    <submittedName>
        <fullName evidence="2">Uncharacterized protein</fullName>
    </submittedName>
</protein>
<dbReference type="AlphaFoldDB" id="A0A1R3RS33"/>
<organism evidence="2 3">
    <name type="scientific">Aspergillus carbonarius (strain ITEM 5010)</name>
    <dbReference type="NCBI Taxonomy" id="602072"/>
    <lineage>
        <taxon>Eukaryota</taxon>
        <taxon>Fungi</taxon>
        <taxon>Dikarya</taxon>
        <taxon>Ascomycota</taxon>
        <taxon>Pezizomycotina</taxon>
        <taxon>Eurotiomycetes</taxon>
        <taxon>Eurotiomycetidae</taxon>
        <taxon>Eurotiales</taxon>
        <taxon>Aspergillaceae</taxon>
        <taxon>Aspergillus</taxon>
        <taxon>Aspergillus subgen. Circumdati</taxon>
    </lineage>
</organism>
<feature type="compositionally biased region" description="Low complexity" evidence="1">
    <location>
        <begin position="11"/>
        <end position="22"/>
    </location>
</feature>
<dbReference type="VEuPathDB" id="FungiDB:ASPCADRAFT_206109"/>
<evidence type="ECO:0000313" key="2">
    <source>
        <dbReference type="EMBL" id="OOF97291.1"/>
    </source>
</evidence>
<evidence type="ECO:0000256" key="1">
    <source>
        <dbReference type="SAM" id="MobiDB-lite"/>
    </source>
</evidence>
<proteinExistence type="predicted"/>
<name>A0A1R3RS33_ASPC5</name>
<dbReference type="Proteomes" id="UP000188318">
    <property type="component" value="Unassembled WGS sequence"/>
</dbReference>